<gene>
    <name evidence="2" type="ORF">TUM4630_21820</name>
</gene>
<keyword evidence="1" id="KW-0472">Membrane</keyword>
<protein>
    <recommendedName>
        <fullName evidence="4">Thiol:disulfide interchange protein</fullName>
    </recommendedName>
</protein>
<proteinExistence type="predicted"/>
<keyword evidence="1" id="KW-1133">Transmembrane helix</keyword>
<name>A0ABQ4PJD7_9GAMM</name>
<accession>A0ABQ4PJD7</accession>
<feature type="transmembrane region" description="Helical" evidence="1">
    <location>
        <begin position="36"/>
        <end position="55"/>
    </location>
</feature>
<sequence>MHTILTISALTLSLLIGLIIFLSVKKARGTQIPTAVLLLLLCFTAINAAVTYFIYPREDINAYKQLIWQPLVAKEIPALVKQGNSVFVDVSADWCIICKGNKDRVLHREAVVKLLKRDNMVLMLGDLTRSNPVIEAFLAQHNAYGIPFTILFSPQYPQGIALSRVLDYHEVLSLLRAH</sequence>
<feature type="transmembrane region" description="Helical" evidence="1">
    <location>
        <begin position="6"/>
        <end position="24"/>
    </location>
</feature>
<dbReference type="Proteomes" id="UP000761574">
    <property type="component" value="Unassembled WGS sequence"/>
</dbReference>
<evidence type="ECO:0000313" key="2">
    <source>
        <dbReference type="EMBL" id="GIU47550.1"/>
    </source>
</evidence>
<dbReference type="PANTHER" id="PTHR32234">
    <property type="entry name" value="THIOL:DISULFIDE INTERCHANGE PROTEIN DSBD"/>
    <property type="match status" value="1"/>
</dbReference>
<dbReference type="SUPFAM" id="SSF52833">
    <property type="entry name" value="Thioredoxin-like"/>
    <property type="match status" value="1"/>
</dbReference>
<dbReference type="EMBL" id="BPFB01000023">
    <property type="protein sequence ID" value="GIU47550.1"/>
    <property type="molecule type" value="Genomic_DNA"/>
</dbReference>
<dbReference type="InterPro" id="IPR036249">
    <property type="entry name" value="Thioredoxin-like_sf"/>
</dbReference>
<dbReference type="CDD" id="cd02953">
    <property type="entry name" value="DsbDgamma"/>
    <property type="match status" value="1"/>
</dbReference>
<dbReference type="Gene3D" id="3.40.30.10">
    <property type="entry name" value="Glutaredoxin"/>
    <property type="match status" value="1"/>
</dbReference>
<dbReference type="InterPro" id="IPR035671">
    <property type="entry name" value="DsbD_gamma"/>
</dbReference>
<keyword evidence="3" id="KW-1185">Reference proteome</keyword>
<dbReference type="Pfam" id="PF13899">
    <property type="entry name" value="Thioredoxin_7"/>
    <property type="match status" value="1"/>
</dbReference>
<evidence type="ECO:0000313" key="3">
    <source>
        <dbReference type="Proteomes" id="UP000761574"/>
    </source>
</evidence>
<comment type="caution">
    <text evidence="2">The sequence shown here is derived from an EMBL/GenBank/DDBJ whole genome shotgun (WGS) entry which is preliminary data.</text>
</comment>
<evidence type="ECO:0000256" key="1">
    <source>
        <dbReference type="SAM" id="Phobius"/>
    </source>
</evidence>
<organism evidence="2 3">
    <name type="scientific">Shewanella algidipiscicola</name>
    <dbReference type="NCBI Taxonomy" id="614070"/>
    <lineage>
        <taxon>Bacteria</taxon>
        <taxon>Pseudomonadati</taxon>
        <taxon>Pseudomonadota</taxon>
        <taxon>Gammaproteobacteria</taxon>
        <taxon>Alteromonadales</taxon>
        <taxon>Shewanellaceae</taxon>
        <taxon>Shewanella</taxon>
    </lineage>
</organism>
<dbReference type="RefSeq" id="WP_119977735.1">
    <property type="nucleotide sequence ID" value="NZ_BPFB01000023.1"/>
</dbReference>
<reference evidence="2 3" key="1">
    <citation type="submission" date="2021-05" db="EMBL/GenBank/DDBJ databases">
        <title>Molecular characterization for Shewanella algae harboring chromosomal blaOXA-55-like strains isolated from clinical and environment sample.</title>
        <authorList>
            <person name="Ohama Y."/>
            <person name="Aoki K."/>
            <person name="Harada S."/>
            <person name="Moriya K."/>
            <person name="Ishii Y."/>
            <person name="Tateda K."/>
        </authorList>
    </citation>
    <scope>NUCLEOTIDE SEQUENCE [LARGE SCALE GENOMIC DNA]</scope>
    <source>
        <strain evidence="2 3">LMG 23746</strain>
    </source>
</reference>
<evidence type="ECO:0008006" key="4">
    <source>
        <dbReference type="Google" id="ProtNLM"/>
    </source>
</evidence>
<keyword evidence="1" id="KW-0812">Transmembrane</keyword>
<dbReference type="PANTHER" id="PTHR32234:SF3">
    <property type="entry name" value="SUPPRESSION OF COPPER SENSITIVITY PROTEIN"/>
    <property type="match status" value="1"/>
</dbReference>